<dbReference type="EMBL" id="CAXIEN010000145">
    <property type="protein sequence ID" value="CAL1281546.1"/>
    <property type="molecule type" value="Genomic_DNA"/>
</dbReference>
<dbReference type="Proteomes" id="UP001497382">
    <property type="component" value="Unassembled WGS sequence"/>
</dbReference>
<dbReference type="GO" id="GO:0016787">
    <property type="term" value="F:hydrolase activity"/>
    <property type="evidence" value="ECO:0007669"/>
    <property type="project" value="UniProtKB-KW"/>
</dbReference>
<evidence type="ECO:0000256" key="6">
    <source>
        <dbReference type="ARBA" id="ARBA00043742"/>
    </source>
</evidence>
<sequence length="285" mass="32528">MHLKYDVYTPHYLNDTLAPVILLHSMIENRKTWLHIAPEIRKLTGRKVYAIDARNHGESPWTDEYSVDIMAKDLDEFLLQNKIDKVILIGHSIGGKVAIEYTFRKPHTVEKLIIEDSTPKDFVFGGGKTVTLAVNMVKELNNMVSEFKDKEKAMDIARNMCVQFAAILRATKEQIMNYNSDLLPLGWTGDSLSFLLNTDAVANAVINNKLKQNISGTFEGDVLLLYGSKSQFKIGSDDEFLKYFPKTTKIEFENVGHFIHHLSPKKFIEEVTKFINIGPMWPAKY</sequence>
<feature type="domain" description="AB hydrolase-1" evidence="12">
    <location>
        <begin position="19"/>
        <end position="262"/>
    </location>
</feature>
<comment type="caution">
    <text evidence="13">The sequence shown here is derived from an EMBL/GenBank/DDBJ whole genome shotgun (WGS) entry which is preliminary data.</text>
</comment>
<comment type="catalytic activity">
    <reaction evidence="6">
        <text>a 1,3-diacyl-sn-glycerol + H2O = a 1-acyl-sn-glycerol + a fatty acid + H(+)</text>
        <dbReference type="Rhea" id="RHEA:38503"/>
        <dbReference type="ChEBI" id="CHEBI:15377"/>
        <dbReference type="ChEBI" id="CHEBI:15378"/>
        <dbReference type="ChEBI" id="CHEBI:28868"/>
        <dbReference type="ChEBI" id="CHEBI:64683"/>
        <dbReference type="ChEBI" id="CHEBI:77272"/>
    </reaction>
</comment>
<evidence type="ECO:0000313" key="13">
    <source>
        <dbReference type="EMBL" id="CAL1281546.1"/>
    </source>
</evidence>
<evidence type="ECO:0000256" key="8">
    <source>
        <dbReference type="ARBA" id="ARBA00048283"/>
    </source>
</evidence>
<evidence type="ECO:0000256" key="2">
    <source>
        <dbReference type="ARBA" id="ARBA00022801"/>
    </source>
</evidence>
<organism evidence="13 14">
    <name type="scientific">Larinioides sclopetarius</name>
    <dbReference type="NCBI Taxonomy" id="280406"/>
    <lineage>
        <taxon>Eukaryota</taxon>
        <taxon>Metazoa</taxon>
        <taxon>Ecdysozoa</taxon>
        <taxon>Arthropoda</taxon>
        <taxon>Chelicerata</taxon>
        <taxon>Arachnida</taxon>
        <taxon>Araneae</taxon>
        <taxon>Araneomorphae</taxon>
        <taxon>Entelegynae</taxon>
        <taxon>Araneoidea</taxon>
        <taxon>Araneidae</taxon>
        <taxon>Larinioides</taxon>
    </lineage>
</organism>
<evidence type="ECO:0000256" key="9">
    <source>
        <dbReference type="ARBA" id="ARBA00048504"/>
    </source>
</evidence>
<comment type="similarity">
    <text evidence="1">Belongs to the AB hydrolase superfamily.</text>
</comment>
<evidence type="ECO:0000256" key="3">
    <source>
        <dbReference type="ARBA" id="ARBA00026104"/>
    </source>
</evidence>
<keyword evidence="2" id="KW-0378">Hydrolase</keyword>
<proteinExistence type="inferred from homology"/>
<comment type="catalytic activity">
    <reaction evidence="11">
        <text>1-octadecanoyl-2-(5Z,8Z,11Z,14Z-eicosatetraenoyl)-sn-glycerol + H2O = 2-(5Z,8Z,11Z,14Z-eicosatetraenoyl)-glycerol + octadecanoate + H(+)</text>
        <dbReference type="Rhea" id="RHEA:38507"/>
        <dbReference type="ChEBI" id="CHEBI:15377"/>
        <dbReference type="ChEBI" id="CHEBI:15378"/>
        <dbReference type="ChEBI" id="CHEBI:25629"/>
        <dbReference type="ChEBI" id="CHEBI:52392"/>
        <dbReference type="ChEBI" id="CHEBI:75728"/>
    </reaction>
</comment>
<dbReference type="AlphaFoldDB" id="A0AAV2AC29"/>
<comment type="catalytic activity">
    <reaction evidence="10">
        <text>1-octadecanoyl-2-(9Z-octadecenoyl)-sn-glycerol + H2O = 2-(9Z-octadecenoyl)-glycerol + octadecanoate + H(+)</text>
        <dbReference type="Rhea" id="RHEA:77103"/>
        <dbReference type="ChEBI" id="CHEBI:15377"/>
        <dbReference type="ChEBI" id="CHEBI:15378"/>
        <dbReference type="ChEBI" id="CHEBI:25629"/>
        <dbReference type="ChEBI" id="CHEBI:73990"/>
        <dbReference type="ChEBI" id="CHEBI:75468"/>
    </reaction>
</comment>
<evidence type="ECO:0000256" key="7">
    <source>
        <dbReference type="ARBA" id="ARBA00044064"/>
    </source>
</evidence>
<dbReference type="PANTHER" id="PTHR46118">
    <property type="entry name" value="PROTEIN ABHD11"/>
    <property type="match status" value="1"/>
</dbReference>
<dbReference type="SUPFAM" id="SSF53474">
    <property type="entry name" value="alpha/beta-Hydrolases"/>
    <property type="match status" value="1"/>
</dbReference>
<comment type="catalytic activity">
    <reaction evidence="5">
        <text>a 1,2-diacyl-sn-glycerol + H2O = a 2-acylglycerol + a fatty acid + H(+)</text>
        <dbReference type="Rhea" id="RHEA:33275"/>
        <dbReference type="ChEBI" id="CHEBI:15377"/>
        <dbReference type="ChEBI" id="CHEBI:15378"/>
        <dbReference type="ChEBI" id="CHEBI:17389"/>
        <dbReference type="ChEBI" id="CHEBI:17815"/>
        <dbReference type="ChEBI" id="CHEBI:28868"/>
        <dbReference type="EC" id="3.1.1.116"/>
    </reaction>
</comment>
<comment type="catalytic activity">
    <reaction evidence="8">
        <text>1-octadecanoyl-2-(4Z,7Z,10Z,13Z,16Z,19Z-docosahexaenoyl)-sn-glycerol + H2O = 2-(4Z,7Z,10Z,13Z,16Z,19Z-docosahexaenoyl)-glycerol + octadecanoate + H(+)</text>
        <dbReference type="Rhea" id="RHEA:77107"/>
        <dbReference type="ChEBI" id="CHEBI:15377"/>
        <dbReference type="ChEBI" id="CHEBI:15378"/>
        <dbReference type="ChEBI" id="CHEBI:25629"/>
        <dbReference type="ChEBI" id="CHEBI:77129"/>
        <dbReference type="ChEBI" id="CHEBI:186738"/>
    </reaction>
</comment>
<comment type="catalytic activity">
    <reaction evidence="9">
        <text>1,2-didecanoylglycerol + H2O = decanoylglycerol + decanoate + H(+)</text>
        <dbReference type="Rhea" id="RHEA:48596"/>
        <dbReference type="ChEBI" id="CHEBI:11152"/>
        <dbReference type="ChEBI" id="CHEBI:15377"/>
        <dbReference type="ChEBI" id="CHEBI:15378"/>
        <dbReference type="ChEBI" id="CHEBI:27689"/>
        <dbReference type="ChEBI" id="CHEBI:90605"/>
    </reaction>
</comment>
<evidence type="ECO:0000313" key="14">
    <source>
        <dbReference type="Proteomes" id="UP001497382"/>
    </source>
</evidence>
<accession>A0AAV2AC29</accession>
<dbReference type="InterPro" id="IPR000073">
    <property type="entry name" value="AB_hydrolase_1"/>
</dbReference>
<evidence type="ECO:0000256" key="10">
    <source>
        <dbReference type="ARBA" id="ARBA00048513"/>
    </source>
</evidence>
<dbReference type="Gene3D" id="3.40.50.1820">
    <property type="entry name" value="alpha/beta hydrolase"/>
    <property type="match status" value="1"/>
</dbReference>
<evidence type="ECO:0000256" key="5">
    <source>
        <dbReference type="ARBA" id="ARBA00043667"/>
    </source>
</evidence>
<evidence type="ECO:0000256" key="4">
    <source>
        <dbReference type="ARBA" id="ARBA00042703"/>
    </source>
</evidence>
<reference evidence="13 14" key="1">
    <citation type="submission" date="2024-04" db="EMBL/GenBank/DDBJ databases">
        <authorList>
            <person name="Rising A."/>
            <person name="Reimegard J."/>
            <person name="Sonavane S."/>
            <person name="Akerstrom W."/>
            <person name="Nylinder S."/>
            <person name="Hedman E."/>
            <person name="Kallberg Y."/>
        </authorList>
    </citation>
    <scope>NUCLEOTIDE SEQUENCE [LARGE SCALE GENOMIC DNA]</scope>
</reference>
<evidence type="ECO:0000256" key="11">
    <source>
        <dbReference type="ARBA" id="ARBA00048919"/>
    </source>
</evidence>
<evidence type="ECO:0000259" key="12">
    <source>
        <dbReference type="Pfam" id="PF00561"/>
    </source>
</evidence>
<dbReference type="InterPro" id="IPR029058">
    <property type="entry name" value="AB_hydrolase_fold"/>
</dbReference>
<dbReference type="EC" id="3.1.1.116" evidence="3"/>
<dbReference type="Pfam" id="PF00561">
    <property type="entry name" value="Abhydrolase_1"/>
    <property type="match status" value="1"/>
</dbReference>
<gene>
    <name evidence="13" type="ORF">LARSCL_LOCUS11620</name>
</gene>
<keyword evidence="14" id="KW-1185">Reference proteome</keyword>
<protein>
    <recommendedName>
        <fullName evidence="7">sn-1-specific diacylglycerol lipase ABHD11</fullName>
        <ecNumber evidence="3">3.1.1.116</ecNumber>
    </recommendedName>
    <alternativeName>
        <fullName evidence="4">Alpha/beta hydrolase domain-containing protein 11</fullName>
    </alternativeName>
</protein>
<evidence type="ECO:0000256" key="1">
    <source>
        <dbReference type="ARBA" id="ARBA00008645"/>
    </source>
</evidence>
<dbReference type="PANTHER" id="PTHR46118:SF4">
    <property type="entry name" value="PROTEIN ABHD11"/>
    <property type="match status" value="1"/>
</dbReference>
<name>A0AAV2AC29_9ARAC</name>